<dbReference type="GeneID" id="116214225"/>
<name>A0A6P8EJB8_PUNGR</name>
<evidence type="ECO:0000256" key="1">
    <source>
        <dbReference type="ARBA" id="ARBA00009817"/>
    </source>
</evidence>
<dbReference type="AlphaFoldDB" id="A0A6P8EJB8"/>
<dbReference type="OrthoDB" id="6424451at2759"/>
<gene>
    <name evidence="4" type="primary">LOC116214225</name>
</gene>
<dbReference type="Gene3D" id="3.20.80.10">
    <property type="entry name" value="Regulatory factor, effector binding domain"/>
    <property type="match status" value="1"/>
</dbReference>
<dbReference type="PANTHER" id="PTHR11220:SF25">
    <property type="entry name" value="F3F9.4"/>
    <property type="match status" value="1"/>
</dbReference>
<reference evidence="3" key="1">
    <citation type="journal article" date="2020" name="Plant Biotechnol. J.">
        <title>The pomegranate (Punica granatum L.) draft genome dissects genetic divergence between soft- and hard-seeded cultivars.</title>
        <authorList>
            <person name="Luo X."/>
            <person name="Li H."/>
            <person name="Wu Z."/>
            <person name="Yao W."/>
            <person name="Zhao P."/>
            <person name="Cao D."/>
            <person name="Yu H."/>
            <person name="Li K."/>
            <person name="Poudel K."/>
            <person name="Zhao D."/>
            <person name="Zhang F."/>
            <person name="Xia X."/>
            <person name="Chen L."/>
            <person name="Wang Q."/>
            <person name="Jing D."/>
            <person name="Cao S."/>
        </authorList>
    </citation>
    <scope>NUCLEOTIDE SEQUENCE [LARGE SCALE GENOMIC DNA]</scope>
    <source>
        <strain evidence="3">cv. Tunisia</strain>
    </source>
</reference>
<keyword evidence="3" id="KW-1185">Reference proteome</keyword>
<dbReference type="InterPro" id="IPR011256">
    <property type="entry name" value="Reg_factor_effector_dom_sf"/>
</dbReference>
<protein>
    <submittedName>
        <fullName evidence="4">Heme-binding protein 2</fullName>
    </submittedName>
</protein>
<evidence type="ECO:0000256" key="2">
    <source>
        <dbReference type="SAM" id="SignalP"/>
    </source>
</evidence>
<dbReference type="FunFam" id="3.20.80.10:FF:000002">
    <property type="entry name" value="Heme-binding protein 2"/>
    <property type="match status" value="1"/>
</dbReference>
<dbReference type="Proteomes" id="UP000515151">
    <property type="component" value="Chromosome 7"/>
</dbReference>
<dbReference type="Pfam" id="PF04832">
    <property type="entry name" value="SOUL"/>
    <property type="match status" value="1"/>
</dbReference>
<evidence type="ECO:0000313" key="3">
    <source>
        <dbReference type="Proteomes" id="UP000515151"/>
    </source>
</evidence>
<reference evidence="4" key="2">
    <citation type="submission" date="2025-08" db="UniProtKB">
        <authorList>
            <consortium name="RefSeq"/>
        </authorList>
    </citation>
    <scope>IDENTIFICATION</scope>
    <source>
        <tissue evidence="4">Leaf</tissue>
    </source>
</reference>
<dbReference type="PANTHER" id="PTHR11220">
    <property type="entry name" value="HEME-BINDING PROTEIN-RELATED"/>
    <property type="match status" value="1"/>
</dbReference>
<organism evidence="3 4">
    <name type="scientific">Punica granatum</name>
    <name type="common">Pomegranate</name>
    <dbReference type="NCBI Taxonomy" id="22663"/>
    <lineage>
        <taxon>Eukaryota</taxon>
        <taxon>Viridiplantae</taxon>
        <taxon>Streptophyta</taxon>
        <taxon>Embryophyta</taxon>
        <taxon>Tracheophyta</taxon>
        <taxon>Spermatophyta</taxon>
        <taxon>Magnoliopsida</taxon>
        <taxon>eudicotyledons</taxon>
        <taxon>Gunneridae</taxon>
        <taxon>Pentapetalae</taxon>
        <taxon>rosids</taxon>
        <taxon>malvids</taxon>
        <taxon>Myrtales</taxon>
        <taxon>Lythraceae</taxon>
        <taxon>Punica</taxon>
    </lineage>
</organism>
<keyword evidence="2" id="KW-0732">Signal</keyword>
<feature type="signal peptide" evidence="2">
    <location>
        <begin position="1"/>
        <end position="32"/>
    </location>
</feature>
<dbReference type="SUPFAM" id="SSF55136">
    <property type="entry name" value="Probable bacterial effector-binding domain"/>
    <property type="match status" value="1"/>
</dbReference>
<sequence>MRPDQTRSFSLFKLSLLLDLLFSALNTQPSLGLQTSMAPFSPFKLSLLLNLLSNSGTWQAPRHGKNFFGIYPPTCGRIECPTYQLVQAGDDYEIRRYNSTVWMSTSPIQDISLVEATRTGFLQLFDYIQGKNSHSQKIEMTAPVINEVYPSDGPFCASSFVVSFYVPKANQPDPPPAKGLHAQRWKPTYVAVRQFGGFVSDSDVAMEAAALEGSLSGSAWAAAIEKSREGSDHASNYTVAQYNSPFEFDDRVNEVWMLFDMEGDEHELKI</sequence>
<dbReference type="InterPro" id="IPR006917">
    <property type="entry name" value="SOUL_heme-bd"/>
</dbReference>
<evidence type="ECO:0000313" key="4">
    <source>
        <dbReference type="RefSeq" id="XP_031405446.1"/>
    </source>
</evidence>
<proteinExistence type="inferred from homology"/>
<accession>A0A6P8EJB8</accession>
<feature type="chain" id="PRO_5028475260" evidence="2">
    <location>
        <begin position="33"/>
        <end position="270"/>
    </location>
</feature>
<comment type="similarity">
    <text evidence="1">Belongs to the HEBP family.</text>
</comment>
<dbReference type="RefSeq" id="XP_031405446.1">
    <property type="nucleotide sequence ID" value="XM_031549586.1"/>
</dbReference>